<evidence type="ECO:0000313" key="5">
    <source>
        <dbReference type="Proteomes" id="UP000821837"/>
    </source>
</evidence>
<protein>
    <recommendedName>
        <fullName evidence="3">DDE Tnp4 domain-containing protein</fullName>
    </recommendedName>
</protein>
<evidence type="ECO:0000256" key="1">
    <source>
        <dbReference type="ARBA" id="ARBA00001968"/>
    </source>
</evidence>
<evidence type="ECO:0000256" key="2">
    <source>
        <dbReference type="ARBA" id="ARBA00022723"/>
    </source>
</evidence>
<reference evidence="4" key="1">
    <citation type="journal article" date="2020" name="Cell">
        <title>Large-Scale Comparative Analyses of Tick Genomes Elucidate Their Genetic Diversity and Vector Capacities.</title>
        <authorList>
            <consortium name="Tick Genome and Microbiome Consortium (TIGMIC)"/>
            <person name="Jia N."/>
            <person name="Wang J."/>
            <person name="Shi W."/>
            <person name="Du L."/>
            <person name="Sun Y."/>
            <person name="Zhan W."/>
            <person name="Jiang J.F."/>
            <person name="Wang Q."/>
            <person name="Zhang B."/>
            <person name="Ji P."/>
            <person name="Bell-Sakyi L."/>
            <person name="Cui X.M."/>
            <person name="Yuan T.T."/>
            <person name="Jiang B.G."/>
            <person name="Yang W.F."/>
            <person name="Lam T.T."/>
            <person name="Chang Q.C."/>
            <person name="Ding S.J."/>
            <person name="Wang X.J."/>
            <person name="Zhu J.G."/>
            <person name="Ruan X.D."/>
            <person name="Zhao L."/>
            <person name="Wei J.T."/>
            <person name="Ye R.Z."/>
            <person name="Que T.C."/>
            <person name="Du C.H."/>
            <person name="Zhou Y.H."/>
            <person name="Cheng J.X."/>
            <person name="Dai P.F."/>
            <person name="Guo W.B."/>
            <person name="Han X.H."/>
            <person name="Huang E.J."/>
            <person name="Li L.F."/>
            <person name="Wei W."/>
            <person name="Gao Y.C."/>
            <person name="Liu J.Z."/>
            <person name="Shao H.Z."/>
            <person name="Wang X."/>
            <person name="Wang C.C."/>
            <person name="Yang T.C."/>
            <person name="Huo Q.B."/>
            <person name="Li W."/>
            <person name="Chen H.Y."/>
            <person name="Chen S.E."/>
            <person name="Zhou L.G."/>
            <person name="Ni X.B."/>
            <person name="Tian J.H."/>
            <person name="Sheng Y."/>
            <person name="Liu T."/>
            <person name="Pan Y.S."/>
            <person name="Xia L.Y."/>
            <person name="Li J."/>
            <person name="Zhao F."/>
            <person name="Cao W.C."/>
        </authorList>
    </citation>
    <scope>NUCLEOTIDE SEQUENCE</scope>
    <source>
        <strain evidence="4">Rsan-2018</strain>
    </source>
</reference>
<comment type="cofactor">
    <cofactor evidence="1">
        <name>a divalent metal cation</name>
        <dbReference type="ChEBI" id="CHEBI:60240"/>
    </cofactor>
</comment>
<sequence>MDSTTFKLMFRFQKHDFNDLCSALLVPREITTAQNVRLCGREALCVLLRRLAYPNRWCDLEGIFGRHSSVMSSATSRLMDHILSTFGHLLTDVNNHEWISPASLKEFAGLDGHYPGSWHDARIFRETVVYTKLERLTANEDFVVYGDPAYPLRPLLMKPYGGSHLSPAQQAFNCGMSAVREAV</sequence>
<evidence type="ECO:0000259" key="3">
    <source>
        <dbReference type="Pfam" id="PF13359"/>
    </source>
</evidence>
<comment type="caution">
    <text evidence="4">The sequence shown here is derived from an EMBL/GenBank/DDBJ whole genome shotgun (WGS) entry which is preliminary data.</text>
</comment>
<proteinExistence type="predicted"/>
<organism evidence="4 5">
    <name type="scientific">Rhipicephalus sanguineus</name>
    <name type="common">Brown dog tick</name>
    <name type="synonym">Ixodes sanguineus</name>
    <dbReference type="NCBI Taxonomy" id="34632"/>
    <lineage>
        <taxon>Eukaryota</taxon>
        <taxon>Metazoa</taxon>
        <taxon>Ecdysozoa</taxon>
        <taxon>Arthropoda</taxon>
        <taxon>Chelicerata</taxon>
        <taxon>Arachnida</taxon>
        <taxon>Acari</taxon>
        <taxon>Parasitiformes</taxon>
        <taxon>Ixodida</taxon>
        <taxon>Ixodoidea</taxon>
        <taxon>Ixodidae</taxon>
        <taxon>Rhipicephalinae</taxon>
        <taxon>Rhipicephalus</taxon>
        <taxon>Rhipicephalus</taxon>
    </lineage>
</organism>
<dbReference type="AlphaFoldDB" id="A0A9D4QGI9"/>
<dbReference type="Proteomes" id="UP000821837">
    <property type="component" value="Chromosome 1"/>
</dbReference>
<dbReference type="PANTHER" id="PTHR34615:SF1">
    <property type="entry name" value="PX DOMAIN-CONTAINING PROTEIN"/>
    <property type="match status" value="1"/>
</dbReference>
<reference evidence="4" key="2">
    <citation type="submission" date="2021-09" db="EMBL/GenBank/DDBJ databases">
        <authorList>
            <person name="Jia N."/>
            <person name="Wang J."/>
            <person name="Shi W."/>
            <person name="Du L."/>
            <person name="Sun Y."/>
            <person name="Zhan W."/>
            <person name="Jiang J."/>
            <person name="Wang Q."/>
            <person name="Zhang B."/>
            <person name="Ji P."/>
            <person name="Sakyi L.B."/>
            <person name="Cui X."/>
            <person name="Yuan T."/>
            <person name="Jiang B."/>
            <person name="Yang W."/>
            <person name="Lam T.T.-Y."/>
            <person name="Chang Q."/>
            <person name="Ding S."/>
            <person name="Wang X."/>
            <person name="Zhu J."/>
            <person name="Ruan X."/>
            <person name="Zhao L."/>
            <person name="Wei J."/>
            <person name="Que T."/>
            <person name="Du C."/>
            <person name="Cheng J."/>
            <person name="Dai P."/>
            <person name="Han X."/>
            <person name="Huang E."/>
            <person name="Gao Y."/>
            <person name="Liu J."/>
            <person name="Shao H."/>
            <person name="Ye R."/>
            <person name="Li L."/>
            <person name="Wei W."/>
            <person name="Wang X."/>
            <person name="Wang C."/>
            <person name="Huo Q."/>
            <person name="Li W."/>
            <person name="Guo W."/>
            <person name="Chen H."/>
            <person name="Chen S."/>
            <person name="Zhou L."/>
            <person name="Zhou L."/>
            <person name="Ni X."/>
            <person name="Tian J."/>
            <person name="Zhou Y."/>
            <person name="Sheng Y."/>
            <person name="Liu T."/>
            <person name="Pan Y."/>
            <person name="Xia L."/>
            <person name="Li J."/>
            <person name="Zhao F."/>
            <person name="Cao W."/>
        </authorList>
    </citation>
    <scope>NUCLEOTIDE SEQUENCE</scope>
    <source>
        <strain evidence="4">Rsan-2018</strain>
        <tissue evidence="4">Larvae</tissue>
    </source>
</reference>
<accession>A0A9D4QGI9</accession>
<dbReference type="VEuPathDB" id="VectorBase:RSAN_041321"/>
<dbReference type="PANTHER" id="PTHR34615">
    <property type="entry name" value="PX DOMAIN-CONTAINING PROTEIN"/>
    <property type="match status" value="1"/>
</dbReference>
<keyword evidence="2" id="KW-0479">Metal-binding</keyword>
<dbReference type="InterPro" id="IPR027806">
    <property type="entry name" value="HARBI1_dom"/>
</dbReference>
<keyword evidence="5" id="KW-1185">Reference proteome</keyword>
<dbReference type="EMBL" id="JABSTV010001245">
    <property type="protein sequence ID" value="KAH7981862.1"/>
    <property type="molecule type" value="Genomic_DNA"/>
</dbReference>
<name>A0A9D4QGI9_RHISA</name>
<gene>
    <name evidence="4" type="ORF">HPB52_001351</name>
</gene>
<dbReference type="Pfam" id="PF13359">
    <property type="entry name" value="DDE_Tnp_4"/>
    <property type="match status" value="1"/>
</dbReference>
<dbReference type="GO" id="GO:0046872">
    <property type="term" value="F:metal ion binding"/>
    <property type="evidence" value="ECO:0007669"/>
    <property type="project" value="UniProtKB-KW"/>
</dbReference>
<evidence type="ECO:0000313" key="4">
    <source>
        <dbReference type="EMBL" id="KAH7981862.1"/>
    </source>
</evidence>
<feature type="domain" description="DDE Tnp4" evidence="3">
    <location>
        <begin position="110"/>
        <end position="183"/>
    </location>
</feature>